<feature type="domain" description="Histidine kinase/HSP90-like ATPase" evidence="11">
    <location>
        <begin position="304"/>
        <end position="398"/>
    </location>
</feature>
<feature type="region of interest" description="Disordered" evidence="9">
    <location>
        <begin position="398"/>
        <end position="421"/>
    </location>
</feature>
<reference evidence="12 13" key="1">
    <citation type="submission" date="2017-03" db="EMBL/GenBank/DDBJ databases">
        <title>Draft genome sequence of Streptomyces scabrisporus NF3, endophyte isolated from Amphipterygium adstringens.</title>
        <authorList>
            <person name="Vazquez M."/>
            <person name="Ceapa C.D."/>
            <person name="Rodriguez Luna D."/>
            <person name="Sanchez Esquivel S."/>
        </authorList>
    </citation>
    <scope>NUCLEOTIDE SEQUENCE [LARGE SCALE GENOMIC DNA]</scope>
    <source>
        <strain evidence="12 13">NF3</strain>
    </source>
</reference>
<dbReference type="Gene3D" id="3.30.565.10">
    <property type="entry name" value="Histidine kinase-like ATPase, C-terminal domain"/>
    <property type="match status" value="1"/>
</dbReference>
<evidence type="ECO:0000256" key="7">
    <source>
        <dbReference type="ARBA" id="ARBA00022840"/>
    </source>
</evidence>
<protein>
    <recommendedName>
        <fullName evidence="2">histidine kinase</fullName>
        <ecNumber evidence="2">2.7.13.3</ecNumber>
    </recommendedName>
</protein>
<dbReference type="GO" id="GO:0016020">
    <property type="term" value="C:membrane"/>
    <property type="evidence" value="ECO:0007669"/>
    <property type="project" value="InterPro"/>
</dbReference>
<keyword evidence="6" id="KW-0418">Kinase</keyword>
<evidence type="ECO:0000256" key="10">
    <source>
        <dbReference type="SAM" id="Phobius"/>
    </source>
</evidence>
<feature type="transmembrane region" description="Helical" evidence="10">
    <location>
        <begin position="74"/>
        <end position="105"/>
    </location>
</feature>
<comment type="catalytic activity">
    <reaction evidence="1">
        <text>ATP + protein L-histidine = ADP + protein N-phospho-L-histidine.</text>
        <dbReference type="EC" id="2.7.13.3"/>
    </reaction>
</comment>
<evidence type="ECO:0000256" key="1">
    <source>
        <dbReference type="ARBA" id="ARBA00000085"/>
    </source>
</evidence>
<dbReference type="SUPFAM" id="SSF55874">
    <property type="entry name" value="ATPase domain of HSP90 chaperone/DNA topoisomerase II/histidine kinase"/>
    <property type="match status" value="1"/>
</dbReference>
<evidence type="ECO:0000256" key="2">
    <source>
        <dbReference type="ARBA" id="ARBA00012438"/>
    </source>
</evidence>
<keyword evidence="7" id="KW-0067">ATP-binding</keyword>
<dbReference type="Pfam" id="PF07730">
    <property type="entry name" value="HisKA_3"/>
    <property type="match status" value="1"/>
</dbReference>
<dbReference type="GO" id="GO:0046983">
    <property type="term" value="F:protein dimerization activity"/>
    <property type="evidence" value="ECO:0007669"/>
    <property type="project" value="InterPro"/>
</dbReference>
<dbReference type="Pfam" id="PF02518">
    <property type="entry name" value="HATPase_c"/>
    <property type="match status" value="1"/>
</dbReference>
<dbReference type="InterPro" id="IPR003594">
    <property type="entry name" value="HATPase_dom"/>
</dbReference>
<dbReference type="Gene3D" id="1.20.5.1930">
    <property type="match status" value="1"/>
</dbReference>
<dbReference type="GO" id="GO:0005524">
    <property type="term" value="F:ATP binding"/>
    <property type="evidence" value="ECO:0007669"/>
    <property type="project" value="UniProtKB-KW"/>
</dbReference>
<dbReference type="SMART" id="SM00387">
    <property type="entry name" value="HATPase_c"/>
    <property type="match status" value="1"/>
</dbReference>
<organism evidence="12 13">
    <name type="scientific">Embleya scabrispora</name>
    <dbReference type="NCBI Taxonomy" id="159449"/>
    <lineage>
        <taxon>Bacteria</taxon>
        <taxon>Bacillati</taxon>
        <taxon>Actinomycetota</taxon>
        <taxon>Actinomycetes</taxon>
        <taxon>Kitasatosporales</taxon>
        <taxon>Streptomycetaceae</taxon>
        <taxon>Embleya</taxon>
    </lineage>
</organism>
<evidence type="ECO:0000313" key="13">
    <source>
        <dbReference type="Proteomes" id="UP000190037"/>
    </source>
</evidence>
<evidence type="ECO:0000256" key="5">
    <source>
        <dbReference type="ARBA" id="ARBA00022741"/>
    </source>
</evidence>
<keyword evidence="10" id="KW-0472">Membrane</keyword>
<sequence length="421" mass="44983">MVHELGRDARQPWPRPTVLDLALVVLLSVFAVGGLYFRELGLREVRDPDVWGVLLALLTAVPLLWRGAHSLRVLVAVSAAGLLLAGAHYESAGAGIGQIVALYAVAVGRSRVPAAVALGFTESATVVWLALRDSDVVFLDVVANLAAIFAVWAFARSVGFRRAYTAELEARAERLERTREADTRAAIAEERGRIARELHDVVAHHVSVMTVQASAAQRMVARNPDRAKEAMAAVEQTGRGALVEMRRLVGILRDTTDAVGGPNEGHNAPQPGLDQLDTLVTQVREAGLPVELSLEGAPCALPPGIDLAAYRIVQEALTNTLKHAGPAEARVLLRYSRTELLVRVADDGRGGSTAPTGERTGHGLLGMRERVSLYGGRLYAGPRAQDGFEVLARIPLSATNPTDTAAPPDGVAPDRLEQTRP</sequence>
<keyword evidence="5" id="KW-0547">Nucleotide-binding</keyword>
<keyword evidence="10" id="KW-1133">Transmembrane helix</keyword>
<feature type="transmembrane region" description="Helical" evidence="10">
    <location>
        <begin position="137"/>
        <end position="155"/>
    </location>
</feature>
<keyword evidence="4" id="KW-0808">Transferase</keyword>
<name>A0A1T3P8M0_9ACTN</name>
<keyword evidence="8" id="KW-0902">Two-component regulatory system</keyword>
<gene>
    <name evidence="12" type="ORF">B4N89_28175</name>
</gene>
<dbReference type="EC" id="2.7.13.3" evidence="2"/>
<evidence type="ECO:0000256" key="8">
    <source>
        <dbReference type="ARBA" id="ARBA00023012"/>
    </source>
</evidence>
<keyword evidence="10" id="KW-0812">Transmembrane</keyword>
<dbReference type="eggNOG" id="COG4585">
    <property type="taxonomic scope" value="Bacteria"/>
</dbReference>
<evidence type="ECO:0000313" key="12">
    <source>
        <dbReference type="EMBL" id="OPC85362.1"/>
    </source>
</evidence>
<dbReference type="PANTHER" id="PTHR24421:SF10">
    <property type="entry name" value="NITRATE_NITRITE SENSOR PROTEIN NARQ"/>
    <property type="match status" value="1"/>
</dbReference>
<evidence type="ECO:0000256" key="6">
    <source>
        <dbReference type="ARBA" id="ARBA00022777"/>
    </source>
</evidence>
<dbReference type="OrthoDB" id="227596at2"/>
<evidence type="ECO:0000256" key="3">
    <source>
        <dbReference type="ARBA" id="ARBA00022553"/>
    </source>
</evidence>
<evidence type="ECO:0000256" key="4">
    <source>
        <dbReference type="ARBA" id="ARBA00022679"/>
    </source>
</evidence>
<dbReference type="AlphaFoldDB" id="A0A1T3P8M0"/>
<feature type="transmembrane region" description="Helical" evidence="10">
    <location>
        <begin position="18"/>
        <end position="37"/>
    </location>
</feature>
<dbReference type="GO" id="GO:0000155">
    <property type="term" value="F:phosphorelay sensor kinase activity"/>
    <property type="evidence" value="ECO:0007669"/>
    <property type="project" value="InterPro"/>
</dbReference>
<keyword evidence="13" id="KW-1185">Reference proteome</keyword>
<dbReference type="PANTHER" id="PTHR24421">
    <property type="entry name" value="NITRATE/NITRITE SENSOR PROTEIN NARX-RELATED"/>
    <property type="match status" value="1"/>
</dbReference>
<feature type="compositionally biased region" description="Basic and acidic residues" evidence="9">
    <location>
        <begin position="412"/>
        <end position="421"/>
    </location>
</feature>
<dbReference type="STRING" id="159449.B4N89_28175"/>
<keyword evidence="3" id="KW-0597">Phosphoprotein</keyword>
<evidence type="ECO:0000256" key="9">
    <source>
        <dbReference type="SAM" id="MobiDB-lite"/>
    </source>
</evidence>
<accession>A0A1T3P8M0</accession>
<dbReference type="InterPro" id="IPR011712">
    <property type="entry name" value="Sig_transdc_His_kin_sub3_dim/P"/>
</dbReference>
<proteinExistence type="predicted"/>
<dbReference type="Proteomes" id="UP000190037">
    <property type="component" value="Unassembled WGS sequence"/>
</dbReference>
<feature type="transmembrane region" description="Helical" evidence="10">
    <location>
        <begin position="49"/>
        <end position="68"/>
    </location>
</feature>
<dbReference type="InterPro" id="IPR036890">
    <property type="entry name" value="HATPase_C_sf"/>
</dbReference>
<dbReference type="CDD" id="cd16917">
    <property type="entry name" value="HATPase_UhpB-NarQ-NarX-like"/>
    <property type="match status" value="1"/>
</dbReference>
<feature type="transmembrane region" description="Helical" evidence="10">
    <location>
        <begin position="112"/>
        <end position="131"/>
    </location>
</feature>
<dbReference type="InterPro" id="IPR050482">
    <property type="entry name" value="Sensor_HK_TwoCompSys"/>
</dbReference>
<evidence type="ECO:0000259" key="11">
    <source>
        <dbReference type="SMART" id="SM00387"/>
    </source>
</evidence>
<dbReference type="EMBL" id="MWQN01000001">
    <property type="protein sequence ID" value="OPC85362.1"/>
    <property type="molecule type" value="Genomic_DNA"/>
</dbReference>
<comment type="caution">
    <text evidence="12">The sequence shown here is derived from an EMBL/GenBank/DDBJ whole genome shotgun (WGS) entry which is preliminary data.</text>
</comment>